<protein>
    <submittedName>
        <fullName evidence="1">Uncharacterized protein</fullName>
    </submittedName>
</protein>
<dbReference type="PANTHER" id="PTHR10775">
    <property type="entry name" value="OS08G0208400 PROTEIN"/>
    <property type="match status" value="1"/>
</dbReference>
<dbReference type="EMBL" id="JACGWM010000274">
    <property type="protein sequence ID" value="KAL0308121.1"/>
    <property type="molecule type" value="Genomic_DNA"/>
</dbReference>
<name>A0AAW2KPJ8_9LAMI</name>
<evidence type="ECO:0000313" key="1">
    <source>
        <dbReference type="EMBL" id="KAL0308121.1"/>
    </source>
</evidence>
<proteinExistence type="predicted"/>
<dbReference type="AlphaFoldDB" id="A0AAW2KPJ8"/>
<gene>
    <name evidence="1" type="ORF">Scaly_2960700</name>
</gene>
<reference evidence="1" key="2">
    <citation type="journal article" date="2024" name="Plant">
        <title>Genomic evolution and insights into agronomic trait innovations of Sesamum species.</title>
        <authorList>
            <person name="Miao H."/>
            <person name="Wang L."/>
            <person name="Qu L."/>
            <person name="Liu H."/>
            <person name="Sun Y."/>
            <person name="Le M."/>
            <person name="Wang Q."/>
            <person name="Wei S."/>
            <person name="Zheng Y."/>
            <person name="Lin W."/>
            <person name="Duan Y."/>
            <person name="Cao H."/>
            <person name="Xiong S."/>
            <person name="Wang X."/>
            <person name="Wei L."/>
            <person name="Li C."/>
            <person name="Ma Q."/>
            <person name="Ju M."/>
            <person name="Zhao R."/>
            <person name="Li G."/>
            <person name="Mu C."/>
            <person name="Tian Q."/>
            <person name="Mei H."/>
            <person name="Zhang T."/>
            <person name="Gao T."/>
            <person name="Zhang H."/>
        </authorList>
    </citation>
    <scope>NUCLEOTIDE SEQUENCE</scope>
    <source>
        <strain evidence="1">KEN8</strain>
    </source>
</reference>
<accession>A0AAW2KPJ8</accession>
<reference evidence="1" key="1">
    <citation type="submission" date="2020-06" db="EMBL/GenBank/DDBJ databases">
        <authorList>
            <person name="Li T."/>
            <person name="Hu X."/>
            <person name="Zhang T."/>
            <person name="Song X."/>
            <person name="Zhang H."/>
            <person name="Dai N."/>
            <person name="Sheng W."/>
            <person name="Hou X."/>
            <person name="Wei L."/>
        </authorList>
    </citation>
    <scope>NUCLEOTIDE SEQUENCE</scope>
    <source>
        <strain evidence="1">KEN8</strain>
        <tissue evidence="1">Leaf</tissue>
    </source>
</reference>
<organism evidence="1">
    <name type="scientific">Sesamum calycinum</name>
    <dbReference type="NCBI Taxonomy" id="2727403"/>
    <lineage>
        <taxon>Eukaryota</taxon>
        <taxon>Viridiplantae</taxon>
        <taxon>Streptophyta</taxon>
        <taxon>Embryophyta</taxon>
        <taxon>Tracheophyta</taxon>
        <taxon>Spermatophyta</taxon>
        <taxon>Magnoliopsida</taxon>
        <taxon>eudicotyledons</taxon>
        <taxon>Gunneridae</taxon>
        <taxon>Pentapetalae</taxon>
        <taxon>asterids</taxon>
        <taxon>lamiids</taxon>
        <taxon>Lamiales</taxon>
        <taxon>Pedaliaceae</taxon>
        <taxon>Sesamum</taxon>
    </lineage>
</organism>
<sequence>MTSHGEERVQDTLRLSRRPFYRTSKLPLFLQRRVPVQIWVMRRRVWFSMLSGQLISLLINQDGSSDDVHVAEQLLWNGCTQSQLGVVAKLVDIKVNGHIYERIYDRIFQWVDRIFPHDHTLPLDYYNMKKLIKDLGLAMEKIHACKNGCMLYWKDDIDLEYCKFYGKTKYKLTRERTSNRKKIPYVIFRYLSLTPHLQRLHASEATTNQMTWHANH</sequence>
<comment type="caution">
    <text evidence="1">The sequence shown here is derived from an EMBL/GenBank/DDBJ whole genome shotgun (WGS) entry which is preliminary data.</text>
</comment>
<dbReference type="PANTHER" id="PTHR10775:SF185">
    <property type="entry name" value="OS08G0208400 PROTEIN"/>
    <property type="match status" value="1"/>
</dbReference>